<reference evidence="6 7" key="1">
    <citation type="journal article" date="2014" name="PLoS Genet.">
        <title>Phylogenetically driven sequencing of extremely halophilic archaea reveals strategies for static and dynamic osmo-response.</title>
        <authorList>
            <person name="Becker E.A."/>
            <person name="Seitzer P.M."/>
            <person name="Tritt A."/>
            <person name="Larsen D."/>
            <person name="Krusor M."/>
            <person name="Yao A.I."/>
            <person name="Wu D."/>
            <person name="Madern D."/>
            <person name="Eisen J.A."/>
            <person name="Darling A.E."/>
            <person name="Facciotti M.T."/>
        </authorList>
    </citation>
    <scope>NUCLEOTIDE SEQUENCE [LARGE SCALE GENOMIC DNA]</scope>
    <source>
        <strain evidence="6 7">DSM 21995</strain>
    </source>
</reference>
<dbReference type="InterPro" id="IPR014757">
    <property type="entry name" value="Tscrpt_reg_IclR_C"/>
</dbReference>
<evidence type="ECO:0000256" key="3">
    <source>
        <dbReference type="ARBA" id="ARBA00023163"/>
    </source>
</evidence>
<dbReference type="InterPro" id="IPR050707">
    <property type="entry name" value="HTH_MetabolicPath_Reg"/>
</dbReference>
<proteinExistence type="predicted"/>
<dbReference type="InterPro" id="IPR029016">
    <property type="entry name" value="GAF-like_dom_sf"/>
</dbReference>
<feature type="domain" description="HTH iclR-type" evidence="4">
    <location>
        <begin position="14"/>
        <end position="73"/>
    </location>
</feature>
<dbReference type="CDD" id="cd00090">
    <property type="entry name" value="HTH_ARSR"/>
    <property type="match status" value="1"/>
</dbReference>
<keyword evidence="2" id="KW-0238">DNA-binding</keyword>
<evidence type="ECO:0000259" key="5">
    <source>
        <dbReference type="PROSITE" id="PS51078"/>
    </source>
</evidence>
<dbReference type="PANTHER" id="PTHR30136:SF35">
    <property type="entry name" value="HTH-TYPE TRANSCRIPTIONAL REGULATOR RV1719"/>
    <property type="match status" value="1"/>
</dbReference>
<dbReference type="EMBL" id="AOJG01000028">
    <property type="protein sequence ID" value="EMA59589.1"/>
    <property type="molecule type" value="Genomic_DNA"/>
</dbReference>
<keyword evidence="1" id="KW-0805">Transcription regulation</keyword>
<evidence type="ECO:0000256" key="1">
    <source>
        <dbReference type="ARBA" id="ARBA00023015"/>
    </source>
</evidence>
<dbReference type="RefSeq" id="WP_008006082.1">
    <property type="nucleotide sequence ID" value="NZ_AOJG01000028.1"/>
</dbReference>
<dbReference type="Pfam" id="PF09339">
    <property type="entry name" value="HTH_IclR"/>
    <property type="match status" value="1"/>
</dbReference>
<dbReference type="OrthoDB" id="346236at2157"/>
<feature type="domain" description="IclR-ED" evidence="5">
    <location>
        <begin position="136"/>
        <end position="320"/>
    </location>
</feature>
<dbReference type="InterPro" id="IPR036390">
    <property type="entry name" value="WH_DNA-bd_sf"/>
</dbReference>
<dbReference type="InterPro" id="IPR005471">
    <property type="entry name" value="Tscrpt_reg_IclR_N"/>
</dbReference>
<dbReference type="InterPro" id="IPR011991">
    <property type="entry name" value="ArsR-like_HTH"/>
</dbReference>
<dbReference type="SUPFAM" id="SSF46785">
    <property type="entry name" value="Winged helix' DNA-binding domain"/>
    <property type="match status" value="2"/>
</dbReference>
<evidence type="ECO:0000313" key="6">
    <source>
        <dbReference type="EMBL" id="EMA59589.1"/>
    </source>
</evidence>
<dbReference type="AlphaFoldDB" id="M0NQV6"/>
<name>M0NQV6_9EURY</name>
<dbReference type="GO" id="GO:0003677">
    <property type="term" value="F:DNA binding"/>
    <property type="evidence" value="ECO:0007669"/>
    <property type="project" value="UniProtKB-KW"/>
</dbReference>
<dbReference type="Gene3D" id="1.10.10.10">
    <property type="entry name" value="Winged helix-like DNA-binding domain superfamily/Winged helix DNA-binding domain"/>
    <property type="match status" value="2"/>
</dbReference>
<comment type="caution">
    <text evidence="6">The sequence shown here is derived from an EMBL/GenBank/DDBJ whole genome shotgun (WGS) entry which is preliminary data.</text>
</comment>
<dbReference type="PROSITE" id="PS51078">
    <property type="entry name" value="ICLR_ED"/>
    <property type="match status" value="1"/>
</dbReference>
<dbReference type="InterPro" id="IPR036388">
    <property type="entry name" value="WH-like_DNA-bd_sf"/>
</dbReference>
<protein>
    <submittedName>
        <fullName evidence="6">IclR family transcriptional regulator</fullName>
    </submittedName>
</protein>
<dbReference type="PATRIC" id="fig|1227482.3.peg.1956"/>
<evidence type="ECO:0000256" key="2">
    <source>
        <dbReference type="ARBA" id="ARBA00023125"/>
    </source>
</evidence>
<dbReference type="PANTHER" id="PTHR30136">
    <property type="entry name" value="HELIX-TURN-HELIX TRANSCRIPTIONAL REGULATOR, ICLR FAMILY"/>
    <property type="match status" value="1"/>
</dbReference>
<organism evidence="6 7">
    <name type="scientific">Halorubrum lipolyticum DSM 21995</name>
    <dbReference type="NCBI Taxonomy" id="1227482"/>
    <lineage>
        <taxon>Archaea</taxon>
        <taxon>Methanobacteriati</taxon>
        <taxon>Methanobacteriota</taxon>
        <taxon>Stenosarchaea group</taxon>
        <taxon>Halobacteria</taxon>
        <taxon>Halobacteriales</taxon>
        <taxon>Haloferacaceae</taxon>
        <taxon>Halorubrum</taxon>
    </lineage>
</organism>
<evidence type="ECO:0000313" key="7">
    <source>
        <dbReference type="Proteomes" id="UP000011650"/>
    </source>
</evidence>
<sequence length="322" mass="35063">MESDEANGDAPRTVQAVETAFEIMEYLDSHGQAGVTELSKSLDISKSAVHRHLATLVSADRVMNVDGVYRPSVRDVCGVDPVFEIIEVLKETDSATPQEIAEATDRHESTITASLDRLEESAYVVERNGAYQNGLKFLDIGERVKYNTGIFDIVAEEVDKLAAESGELALFSVIEHGQNVLLYKAHGEEAIQTTHEIGLREPLHCSGLGKAILAELPDDRVRSIVDEHGLSAFTENTITDVDTLLESLREIRERGYALDMEEAKPGMRCVAASVTSENSSLHGAVSIAAPKSRMQGEQLESAIPELVQGAANVIELNSIYVE</sequence>
<gene>
    <name evidence="6" type="ORF">C469_09706</name>
</gene>
<keyword evidence="7" id="KW-1185">Reference proteome</keyword>
<dbReference type="Gene3D" id="3.30.450.40">
    <property type="match status" value="1"/>
</dbReference>
<dbReference type="GO" id="GO:0045892">
    <property type="term" value="P:negative regulation of DNA-templated transcription"/>
    <property type="evidence" value="ECO:0007669"/>
    <property type="project" value="TreeGrafter"/>
</dbReference>
<dbReference type="GO" id="GO:0003700">
    <property type="term" value="F:DNA-binding transcription factor activity"/>
    <property type="evidence" value="ECO:0007669"/>
    <property type="project" value="TreeGrafter"/>
</dbReference>
<evidence type="ECO:0000259" key="4">
    <source>
        <dbReference type="PROSITE" id="PS51077"/>
    </source>
</evidence>
<dbReference type="Proteomes" id="UP000011650">
    <property type="component" value="Unassembled WGS sequence"/>
</dbReference>
<accession>M0NQV6</accession>
<dbReference type="Pfam" id="PF01614">
    <property type="entry name" value="IclR_C"/>
    <property type="match status" value="1"/>
</dbReference>
<dbReference type="PROSITE" id="PS51077">
    <property type="entry name" value="HTH_ICLR"/>
    <property type="match status" value="1"/>
</dbReference>
<keyword evidence="3" id="KW-0804">Transcription</keyword>
<dbReference type="SUPFAM" id="SSF55781">
    <property type="entry name" value="GAF domain-like"/>
    <property type="match status" value="1"/>
</dbReference>